<keyword evidence="3" id="KW-1185">Reference proteome</keyword>
<dbReference type="InterPro" id="IPR040647">
    <property type="entry name" value="SPIN-DOC_Znf-C2H2"/>
</dbReference>
<evidence type="ECO:0000313" key="4">
    <source>
        <dbReference type="RefSeq" id="XP_026286701.2"/>
    </source>
</evidence>
<dbReference type="PANTHER" id="PTHR45913:SF21">
    <property type="entry name" value="DUF4371 DOMAIN-CONTAINING PROTEIN"/>
    <property type="match status" value="1"/>
</dbReference>
<feature type="domain" description="SPIN-DOC-like zinc-finger" evidence="2">
    <location>
        <begin position="31"/>
        <end position="90"/>
    </location>
</feature>
<gene>
    <name evidence="4" type="primary">LOC113212287</name>
</gene>
<organism evidence="3 4">
    <name type="scientific">Frankliniella occidentalis</name>
    <name type="common">Western flower thrips</name>
    <name type="synonym">Euthrips occidentalis</name>
    <dbReference type="NCBI Taxonomy" id="133901"/>
    <lineage>
        <taxon>Eukaryota</taxon>
        <taxon>Metazoa</taxon>
        <taxon>Ecdysozoa</taxon>
        <taxon>Arthropoda</taxon>
        <taxon>Hexapoda</taxon>
        <taxon>Insecta</taxon>
        <taxon>Pterygota</taxon>
        <taxon>Neoptera</taxon>
        <taxon>Paraneoptera</taxon>
        <taxon>Thysanoptera</taxon>
        <taxon>Terebrantia</taxon>
        <taxon>Thripoidea</taxon>
        <taxon>Thripidae</taxon>
        <taxon>Frankliniella</taxon>
    </lineage>
</organism>
<accession>A0A6J1T7R9</accession>
<reference evidence="4" key="1">
    <citation type="submission" date="2025-08" db="UniProtKB">
        <authorList>
            <consortium name="RefSeq"/>
        </authorList>
    </citation>
    <scope>IDENTIFICATION</scope>
    <source>
        <tissue evidence="4">Whole organism</tissue>
    </source>
</reference>
<proteinExistence type="predicted"/>
<dbReference type="Pfam" id="PF18658">
    <property type="entry name" value="zf-C2H2_12"/>
    <property type="match status" value="1"/>
</dbReference>
<dbReference type="SUPFAM" id="SSF53098">
    <property type="entry name" value="Ribonuclease H-like"/>
    <property type="match status" value="1"/>
</dbReference>
<protein>
    <submittedName>
        <fullName evidence="4">General transcription factor II-I repeat domain-containing protein 2-like</fullName>
    </submittedName>
</protein>
<dbReference type="InterPro" id="IPR012337">
    <property type="entry name" value="RNaseH-like_sf"/>
</dbReference>
<feature type="region of interest" description="Disordered" evidence="1">
    <location>
        <begin position="1"/>
        <end position="25"/>
    </location>
</feature>
<dbReference type="KEGG" id="foc:113212287"/>
<evidence type="ECO:0000313" key="3">
    <source>
        <dbReference type="Proteomes" id="UP000504606"/>
    </source>
</evidence>
<dbReference type="PANTHER" id="PTHR45913">
    <property type="entry name" value="EPM2A-INTERACTING PROTEIN 1"/>
    <property type="match status" value="1"/>
</dbReference>
<dbReference type="AlphaFoldDB" id="A0A6J1T7R9"/>
<sequence>MSLSKQGGSSTPGGAPPGKKRKIDSENRSFQQRWEYEYFFVVVDEKLTCLVCNTVIAVRKEFNLKRHYSTHSEQFKNLSAPQRVAKLEELKEARASSNAKTTSAPNRLMTRSGTALHASFVLSDMLLRRGKPFTDGPFIKECLKTAASIVAPDAVAHFETISLSPNTIADRADDIARDLASQLRRKGATFSHFTLALDESTDLTDTAQLAIFVRGIDEEMNILEGLLDLVPLRETTKGLDIFNALVAVVQKYRLEWDKFVGLATDGCPSVSGDKKDGLVARLRVHLKSLGLPSDFPHVHCIIHQEALCAKSLPADEVMNVVVKAVRWLSRAKVLKVFFDLRDTIKIFLKEKNHPIPELDKPKWVAELAFLVDVTGHLNNLNLKLQGKGHVISDMLQAVQGFEMRLTLFEEQLRKGELFHFESLKSLSSSELDLIKFANIVKKLRIEFADNFKDVRKMQTEISLMTVPFTMPLPKVPLPLQNEVIDLRCDKVLESRFPTMKLVEFCTLLSAERFPQLKGLSRLTDEHLTAQLRVMARNSLQPDFNNLILEKNAQVSPTHSGRFGLKIATKVKNLIFRINGFLCLISVDDT</sequence>
<dbReference type="GeneID" id="113212287"/>
<dbReference type="Proteomes" id="UP000504606">
    <property type="component" value="Unplaced"/>
</dbReference>
<evidence type="ECO:0000259" key="2">
    <source>
        <dbReference type="Pfam" id="PF18658"/>
    </source>
</evidence>
<evidence type="ECO:0000256" key="1">
    <source>
        <dbReference type="SAM" id="MobiDB-lite"/>
    </source>
</evidence>
<dbReference type="RefSeq" id="XP_026286701.2">
    <property type="nucleotide sequence ID" value="XM_026430916.2"/>
</dbReference>
<name>A0A6J1T7R9_FRAOC</name>